<accession>A0AA35T410</accession>
<dbReference type="CDD" id="cd07571">
    <property type="entry name" value="ALP_N-acyl_transferase"/>
    <property type="match status" value="1"/>
</dbReference>
<dbReference type="SUPFAM" id="SSF56317">
    <property type="entry name" value="Carbon-nitrogen hydrolase"/>
    <property type="match status" value="1"/>
</dbReference>
<dbReference type="InterPro" id="IPR036526">
    <property type="entry name" value="C-N_Hydrolase_sf"/>
</dbReference>
<dbReference type="InterPro" id="IPR003010">
    <property type="entry name" value="C-N_Hydrolase"/>
</dbReference>
<protein>
    <submittedName>
        <fullName evidence="10">Apolipoprotein N-acyltransferase 1</fullName>
    </submittedName>
</protein>
<evidence type="ECO:0000256" key="4">
    <source>
        <dbReference type="ARBA" id="ARBA00022692"/>
    </source>
</evidence>
<evidence type="ECO:0000256" key="1">
    <source>
        <dbReference type="ARBA" id="ARBA00004651"/>
    </source>
</evidence>
<dbReference type="Pfam" id="PF00795">
    <property type="entry name" value="CN_hydrolase"/>
    <property type="match status" value="1"/>
</dbReference>
<reference evidence="10" key="1">
    <citation type="submission" date="2023-03" db="EMBL/GenBank/DDBJ databases">
        <authorList>
            <person name="Steffen K."/>
            <person name="Cardenas P."/>
        </authorList>
    </citation>
    <scope>NUCLEOTIDE SEQUENCE</scope>
</reference>
<sequence length="210" mass="23821">QKVRTAEGDERVDYNAALLYEGGEIVQTYRKLHLVPFTERYPEWGPRFLHDLLEDFETHFWERGDEWTVFDAGGVRFSTPICFEDTFGYLNREFVNRGAQVIVNMTNDAWSKSVPAEMQHFAMAVFRATENRRSVVRAANSGITAIVEPSGRITAMLEPFVEGTLVGDVPVFDEARTLYSRAGDWLGVALTAAAFLLIAGALLWRPLRKR</sequence>
<comment type="caution">
    <text evidence="10">The sequence shown here is derived from an EMBL/GenBank/DDBJ whole genome shotgun (WGS) entry which is preliminary data.</text>
</comment>
<dbReference type="InterPro" id="IPR004563">
    <property type="entry name" value="Apolipo_AcylTrfase"/>
</dbReference>
<feature type="transmembrane region" description="Helical" evidence="8">
    <location>
        <begin position="185"/>
        <end position="204"/>
    </location>
</feature>
<dbReference type="PROSITE" id="PS50263">
    <property type="entry name" value="CN_HYDROLASE"/>
    <property type="match status" value="1"/>
</dbReference>
<dbReference type="GO" id="GO:0042158">
    <property type="term" value="P:lipoprotein biosynthetic process"/>
    <property type="evidence" value="ECO:0007669"/>
    <property type="project" value="InterPro"/>
</dbReference>
<keyword evidence="4 8" id="KW-0812">Transmembrane</keyword>
<dbReference type="PANTHER" id="PTHR38686:SF1">
    <property type="entry name" value="APOLIPOPROTEIN N-ACYLTRANSFERASE"/>
    <property type="match status" value="1"/>
</dbReference>
<dbReference type="Gene3D" id="3.60.110.10">
    <property type="entry name" value="Carbon-nitrogen hydrolase"/>
    <property type="match status" value="1"/>
</dbReference>
<name>A0AA35T410_GEOBA</name>
<dbReference type="Proteomes" id="UP001174909">
    <property type="component" value="Unassembled WGS sequence"/>
</dbReference>
<proteinExistence type="predicted"/>
<feature type="domain" description="CN hydrolase" evidence="9">
    <location>
        <begin position="1"/>
        <end position="171"/>
    </location>
</feature>
<evidence type="ECO:0000256" key="2">
    <source>
        <dbReference type="ARBA" id="ARBA00022475"/>
    </source>
</evidence>
<keyword evidence="6 8" id="KW-0472">Membrane</keyword>
<evidence type="ECO:0000256" key="6">
    <source>
        <dbReference type="ARBA" id="ARBA00023136"/>
    </source>
</evidence>
<comment type="subcellular location">
    <subcellularLocation>
        <location evidence="1">Cell membrane</location>
        <topology evidence="1">Multi-pass membrane protein</topology>
    </subcellularLocation>
</comment>
<evidence type="ECO:0000256" key="3">
    <source>
        <dbReference type="ARBA" id="ARBA00022679"/>
    </source>
</evidence>
<evidence type="ECO:0000256" key="8">
    <source>
        <dbReference type="SAM" id="Phobius"/>
    </source>
</evidence>
<keyword evidence="5 8" id="KW-1133">Transmembrane helix</keyword>
<keyword evidence="7" id="KW-0012">Acyltransferase</keyword>
<dbReference type="GO" id="GO:0016410">
    <property type="term" value="F:N-acyltransferase activity"/>
    <property type="evidence" value="ECO:0007669"/>
    <property type="project" value="InterPro"/>
</dbReference>
<dbReference type="NCBIfam" id="TIGR00546">
    <property type="entry name" value="lnt"/>
    <property type="match status" value="1"/>
</dbReference>
<dbReference type="EMBL" id="CASHTH010003106">
    <property type="protein sequence ID" value="CAI8040366.1"/>
    <property type="molecule type" value="Genomic_DNA"/>
</dbReference>
<feature type="non-terminal residue" evidence="10">
    <location>
        <position position="1"/>
    </location>
</feature>
<evidence type="ECO:0000259" key="9">
    <source>
        <dbReference type="PROSITE" id="PS50263"/>
    </source>
</evidence>
<evidence type="ECO:0000313" key="11">
    <source>
        <dbReference type="Proteomes" id="UP001174909"/>
    </source>
</evidence>
<evidence type="ECO:0000256" key="5">
    <source>
        <dbReference type="ARBA" id="ARBA00022989"/>
    </source>
</evidence>
<dbReference type="AlphaFoldDB" id="A0AA35T410"/>
<keyword evidence="3" id="KW-0808">Transferase</keyword>
<dbReference type="GO" id="GO:0005886">
    <property type="term" value="C:plasma membrane"/>
    <property type="evidence" value="ECO:0007669"/>
    <property type="project" value="UniProtKB-SubCell"/>
</dbReference>
<keyword evidence="11" id="KW-1185">Reference proteome</keyword>
<dbReference type="PANTHER" id="PTHR38686">
    <property type="entry name" value="APOLIPOPROTEIN N-ACYLTRANSFERASE"/>
    <property type="match status" value="1"/>
</dbReference>
<organism evidence="10 11">
    <name type="scientific">Geodia barretti</name>
    <name type="common">Barrett's horny sponge</name>
    <dbReference type="NCBI Taxonomy" id="519541"/>
    <lineage>
        <taxon>Eukaryota</taxon>
        <taxon>Metazoa</taxon>
        <taxon>Porifera</taxon>
        <taxon>Demospongiae</taxon>
        <taxon>Heteroscleromorpha</taxon>
        <taxon>Tetractinellida</taxon>
        <taxon>Astrophorina</taxon>
        <taxon>Geodiidae</taxon>
        <taxon>Geodia</taxon>
    </lineage>
</organism>
<keyword evidence="2" id="KW-1003">Cell membrane</keyword>
<gene>
    <name evidence="10" type="ORF">GBAR_LOCUS22502</name>
</gene>
<evidence type="ECO:0000256" key="7">
    <source>
        <dbReference type="ARBA" id="ARBA00023315"/>
    </source>
</evidence>
<evidence type="ECO:0000313" key="10">
    <source>
        <dbReference type="EMBL" id="CAI8040366.1"/>
    </source>
</evidence>